<reference evidence="2" key="1">
    <citation type="submission" date="2024-03" db="EMBL/GenBank/DDBJ databases">
        <title>WGS assembly of Saponaria officinalis var. Norfolk2.</title>
        <authorList>
            <person name="Jenkins J."/>
            <person name="Shu S."/>
            <person name="Grimwood J."/>
            <person name="Barry K."/>
            <person name="Goodstein D."/>
            <person name="Schmutz J."/>
            <person name="Leebens-Mack J."/>
            <person name="Osbourn A."/>
        </authorList>
    </citation>
    <scope>NUCLEOTIDE SEQUENCE [LARGE SCALE GENOMIC DNA]</scope>
    <source>
        <strain evidence="2">JIC</strain>
    </source>
</reference>
<feature type="region of interest" description="Disordered" evidence="1">
    <location>
        <begin position="1"/>
        <end position="22"/>
    </location>
</feature>
<dbReference type="AlphaFoldDB" id="A0AAW1KTG4"/>
<protein>
    <submittedName>
        <fullName evidence="2">Uncharacterized protein</fullName>
    </submittedName>
</protein>
<feature type="compositionally biased region" description="Low complexity" evidence="1">
    <location>
        <begin position="1"/>
        <end position="10"/>
    </location>
</feature>
<feature type="region of interest" description="Disordered" evidence="1">
    <location>
        <begin position="845"/>
        <end position="901"/>
    </location>
</feature>
<feature type="compositionally biased region" description="Basic and acidic residues" evidence="1">
    <location>
        <begin position="846"/>
        <end position="866"/>
    </location>
</feature>
<dbReference type="Proteomes" id="UP001443914">
    <property type="component" value="Unassembled WGS sequence"/>
</dbReference>
<organism evidence="2 3">
    <name type="scientific">Saponaria officinalis</name>
    <name type="common">Common soapwort</name>
    <name type="synonym">Lychnis saponaria</name>
    <dbReference type="NCBI Taxonomy" id="3572"/>
    <lineage>
        <taxon>Eukaryota</taxon>
        <taxon>Viridiplantae</taxon>
        <taxon>Streptophyta</taxon>
        <taxon>Embryophyta</taxon>
        <taxon>Tracheophyta</taxon>
        <taxon>Spermatophyta</taxon>
        <taxon>Magnoliopsida</taxon>
        <taxon>eudicotyledons</taxon>
        <taxon>Gunneridae</taxon>
        <taxon>Pentapetalae</taxon>
        <taxon>Caryophyllales</taxon>
        <taxon>Caryophyllaceae</taxon>
        <taxon>Caryophylleae</taxon>
        <taxon>Saponaria</taxon>
    </lineage>
</organism>
<gene>
    <name evidence="2" type="ORF">RND81_05G023400</name>
</gene>
<evidence type="ECO:0000313" key="2">
    <source>
        <dbReference type="EMBL" id="KAK9723758.1"/>
    </source>
</evidence>
<accession>A0AAW1KTG4</accession>
<name>A0AAW1KTG4_SAPOF</name>
<comment type="caution">
    <text evidence="2">The sequence shown here is derived from an EMBL/GenBank/DDBJ whole genome shotgun (WGS) entry which is preliminary data.</text>
</comment>
<keyword evidence="3" id="KW-1185">Reference proteome</keyword>
<evidence type="ECO:0000256" key="1">
    <source>
        <dbReference type="SAM" id="MobiDB-lite"/>
    </source>
</evidence>
<feature type="compositionally biased region" description="Basic and acidic residues" evidence="1">
    <location>
        <begin position="11"/>
        <end position="20"/>
    </location>
</feature>
<sequence length="971" mass="109050">MTPSKKAASSKSKEKHDSKAAKKLVISKGEKSILQKKRPVCDSTVDVDEAAVDYDVKCRSLNLVNIIENLTEEQSSAIRSIGFGGLLDLRVTKLPKEIIPWFLDAFDEKSYLFKVSGSRFVLSKEDVYDCFCLPTGPKDLDLVGTSRSKLSQEEESKTLKDRWRQRYNITRVGKSIPLGKLCDDLKVCREASDDFKRLFVLYSMSGFLAPTSNNQVDLKLLKAVEDVDSISQFDWCKYVFECLIKAIGGAKKDRKMLCGCIYILMIAYFHRYTYRGKEMASDLPLIQHWDNNNFIERAKMELAGTSLGDAILFSVSYPICKKRKVDSVDDDHVLRFHPKKKGKRSSKQKFIMLDLPDGVDDDEEIQNKAVDDVHELFLKIKQYSEVFHETYIKTISEIRRKLAERVRPTSTSTSSPTVELTPTQAFFADPDFHRYVDEVVEISKSMKSATKKIPPFQRLSQLVAEYGNKSNELGGVSVEDEGARVVDVTRLGADINEGVEGSSNVSEEAIKDTGIGIVIEEVHACMNADPLNELGGEDVEAEVGPKALVGSPLVVKAADPTCLLNRVLGDLLPSDHNIQKSGDVFDKEEAVVFNKNDVVGHKHVDVPSSTVLHHPFLFHSSKLISSMIIVPENLGCSIDCGVVDPNQTIVSKCLLENKDLFSPVLRVRKQVMDYCFTSDHTFAKNEQLSFYGVTHFLSREDVESLLTDNEILMNVIDCWCLLLNEQCFRRKAPVSLEVCKFPLVVVPFNWHQIDEPNLDCGLFLMLHMLLYCGKAFDCDLGNPQSRILYRAEVAATLMLSDINDLRPQLLLRIEKFENEKQSLLPKLLDLRKQVAEKVTANVNVNEGEKVGEEDEERQKKGENKESDDNEVEEAGEGNVETPTKGVKRKADDDFEPGSAKFSKSVLGSRSAKKSHGLGCTYDSGDADSSSLLVSKFMRENKDVFSEMAVLRKDVLDYCFVQDTEIKKGIIR</sequence>
<evidence type="ECO:0000313" key="3">
    <source>
        <dbReference type="Proteomes" id="UP001443914"/>
    </source>
</evidence>
<proteinExistence type="predicted"/>
<dbReference type="PANTHER" id="PTHR34835">
    <property type="entry name" value="OS07G0283600 PROTEIN-RELATED"/>
    <property type="match status" value="1"/>
</dbReference>
<dbReference type="EMBL" id="JBDFQZ010000005">
    <property type="protein sequence ID" value="KAK9723758.1"/>
    <property type="molecule type" value="Genomic_DNA"/>
</dbReference>